<organism evidence="2 3">
    <name type="scientific">Ascaris lumbricoides</name>
    <name type="common">Giant roundworm</name>
    <dbReference type="NCBI Taxonomy" id="6252"/>
    <lineage>
        <taxon>Eukaryota</taxon>
        <taxon>Metazoa</taxon>
        <taxon>Ecdysozoa</taxon>
        <taxon>Nematoda</taxon>
        <taxon>Chromadorea</taxon>
        <taxon>Rhabditida</taxon>
        <taxon>Spirurina</taxon>
        <taxon>Ascaridomorpha</taxon>
        <taxon>Ascaridoidea</taxon>
        <taxon>Ascarididae</taxon>
        <taxon>Ascaris</taxon>
    </lineage>
</organism>
<feature type="region of interest" description="Disordered" evidence="1">
    <location>
        <begin position="38"/>
        <end position="61"/>
    </location>
</feature>
<evidence type="ECO:0000313" key="2">
    <source>
        <dbReference type="Proteomes" id="UP000036681"/>
    </source>
</evidence>
<proteinExistence type="predicted"/>
<protein>
    <submittedName>
        <fullName evidence="3">Uncharacterized protein</fullName>
    </submittedName>
</protein>
<feature type="compositionally biased region" description="Low complexity" evidence="1">
    <location>
        <begin position="38"/>
        <end position="49"/>
    </location>
</feature>
<dbReference type="AlphaFoldDB" id="A0A0M3I0N9"/>
<keyword evidence="2" id="KW-1185">Reference proteome</keyword>
<name>A0A0M3I0N9_ASCLU</name>
<dbReference type="Proteomes" id="UP000036681">
    <property type="component" value="Unplaced"/>
</dbReference>
<dbReference type="WBParaSite" id="ALUE_0000972101-mRNA-1">
    <property type="protein sequence ID" value="ALUE_0000972101-mRNA-1"/>
    <property type="gene ID" value="ALUE_0000972101"/>
</dbReference>
<evidence type="ECO:0000256" key="1">
    <source>
        <dbReference type="SAM" id="MobiDB-lite"/>
    </source>
</evidence>
<reference evidence="3" key="1">
    <citation type="submission" date="2017-02" db="UniProtKB">
        <authorList>
            <consortium name="WormBaseParasite"/>
        </authorList>
    </citation>
    <scope>IDENTIFICATION</scope>
</reference>
<sequence>MPLCLCDVSPSPSPLPELPVTNQQSLRLLAALRFGASTITPSSSGTPSSLIRDTATSPELL</sequence>
<accession>A0A0M3I0N9</accession>
<evidence type="ECO:0000313" key="3">
    <source>
        <dbReference type="WBParaSite" id="ALUE_0000972101-mRNA-1"/>
    </source>
</evidence>